<dbReference type="WBParaSite" id="JU765_v2.g10456.t1">
    <property type="protein sequence ID" value="JU765_v2.g10456.t1"/>
    <property type="gene ID" value="JU765_v2.g10456"/>
</dbReference>
<organism evidence="1 2">
    <name type="scientific">Panagrolaimus sp. JU765</name>
    <dbReference type="NCBI Taxonomy" id="591449"/>
    <lineage>
        <taxon>Eukaryota</taxon>
        <taxon>Metazoa</taxon>
        <taxon>Ecdysozoa</taxon>
        <taxon>Nematoda</taxon>
        <taxon>Chromadorea</taxon>
        <taxon>Rhabditida</taxon>
        <taxon>Tylenchina</taxon>
        <taxon>Panagrolaimomorpha</taxon>
        <taxon>Panagrolaimoidea</taxon>
        <taxon>Panagrolaimidae</taxon>
        <taxon>Panagrolaimus</taxon>
    </lineage>
</organism>
<accession>A0AC34PVY7</accession>
<evidence type="ECO:0000313" key="1">
    <source>
        <dbReference type="Proteomes" id="UP000887576"/>
    </source>
</evidence>
<dbReference type="Proteomes" id="UP000887576">
    <property type="component" value="Unplaced"/>
</dbReference>
<name>A0AC34PVY7_9BILA</name>
<reference evidence="2" key="1">
    <citation type="submission" date="2022-11" db="UniProtKB">
        <authorList>
            <consortium name="WormBaseParasite"/>
        </authorList>
    </citation>
    <scope>IDENTIFICATION</scope>
</reference>
<evidence type="ECO:0000313" key="2">
    <source>
        <dbReference type="WBParaSite" id="JU765_v2.g10456.t1"/>
    </source>
</evidence>
<protein>
    <submittedName>
        <fullName evidence="2">Uncharacterized protein</fullName>
    </submittedName>
</protein>
<sequence length="56" mass="6426">MTDEQPSLGINLDDTFSSEEEVVIVNRRGKAADYRVLTEFETLNDVILHCRESKIK</sequence>
<proteinExistence type="predicted"/>